<evidence type="ECO:0000259" key="7">
    <source>
        <dbReference type="PROSITE" id="PS51294"/>
    </source>
</evidence>
<evidence type="ECO:0000256" key="4">
    <source>
        <dbReference type="ARBA" id="ARBA00023242"/>
    </source>
</evidence>
<dbReference type="InterPro" id="IPR051575">
    <property type="entry name" value="Myb-like_DNA-bd"/>
</dbReference>
<evidence type="ECO:0000256" key="2">
    <source>
        <dbReference type="ARBA" id="ARBA00023125"/>
    </source>
</evidence>
<comment type="caution">
    <text evidence="8">The sequence shown here is derived from an EMBL/GenBank/DDBJ whole genome shotgun (WGS) entry which is preliminary data.</text>
</comment>
<reference evidence="8 9" key="1">
    <citation type="submission" date="2024-04" db="EMBL/GenBank/DDBJ databases">
        <title>Tritrichomonas musculus Genome.</title>
        <authorList>
            <person name="Alves-Ferreira E."/>
            <person name="Grigg M."/>
            <person name="Lorenzi H."/>
            <person name="Galac M."/>
        </authorList>
    </citation>
    <scope>NUCLEOTIDE SEQUENCE [LARGE SCALE GENOMIC DNA]</scope>
    <source>
        <strain evidence="8 9">EAF2021</strain>
    </source>
</reference>
<evidence type="ECO:0008006" key="10">
    <source>
        <dbReference type="Google" id="ProtNLM"/>
    </source>
</evidence>
<dbReference type="InterPro" id="IPR001005">
    <property type="entry name" value="SANT/Myb"/>
</dbReference>
<dbReference type="InterPro" id="IPR009057">
    <property type="entry name" value="Homeodomain-like_sf"/>
</dbReference>
<dbReference type="InterPro" id="IPR017930">
    <property type="entry name" value="Myb_dom"/>
</dbReference>
<dbReference type="PANTHER" id="PTHR46621:SF1">
    <property type="entry name" value="SNRNA-ACTIVATING PROTEIN COMPLEX SUBUNIT 4"/>
    <property type="match status" value="1"/>
</dbReference>
<name>A0ABR2H1N4_9EUKA</name>
<feature type="domain" description="HTH myb-type" evidence="7">
    <location>
        <begin position="174"/>
        <end position="223"/>
    </location>
</feature>
<keyword evidence="2" id="KW-0238">DNA-binding</keyword>
<feature type="region of interest" description="Disordered" evidence="5">
    <location>
        <begin position="229"/>
        <end position="282"/>
    </location>
</feature>
<feature type="domain" description="Myb-like" evidence="6">
    <location>
        <begin position="117"/>
        <end position="168"/>
    </location>
</feature>
<sequence>MITFPNKDNPNKKAPKSSIQKDHNNTDPINNFFAPVSQFSFSNPFNMNFSNSNNESLNNISQNNHDLPLSFPQQNGNKTINNKKINPAKKGRKENIGKTGVNIRSANDNINPALHYPKKTSRIHFSAEEDEKIKELVKKFGTKKWTIVSKFMNGRTAKQCRDRYSNYLLPGIFHGEWTEEEDKLLTELYNRYGSKWSIIHNFFPKRSSNSIKNHWNYFLNKSVDEEVEDNKEIEKNDGQKETINNSDQLDTKNSKNELTKEETIKFGNEQNGNNISHKKEENKKSFNEDFEIDFKSDDNDDWDLFD</sequence>
<proteinExistence type="predicted"/>
<feature type="domain" description="HTH myb-type" evidence="7">
    <location>
        <begin position="125"/>
        <end position="172"/>
    </location>
</feature>
<dbReference type="EMBL" id="JAPFFF010000048">
    <property type="protein sequence ID" value="KAK8840119.1"/>
    <property type="molecule type" value="Genomic_DNA"/>
</dbReference>
<evidence type="ECO:0000259" key="6">
    <source>
        <dbReference type="PROSITE" id="PS50090"/>
    </source>
</evidence>
<keyword evidence="3" id="KW-0804">Transcription</keyword>
<evidence type="ECO:0000256" key="1">
    <source>
        <dbReference type="ARBA" id="ARBA00023015"/>
    </source>
</evidence>
<feature type="domain" description="Myb-like" evidence="6">
    <location>
        <begin position="169"/>
        <end position="219"/>
    </location>
</feature>
<dbReference type="SUPFAM" id="SSF46689">
    <property type="entry name" value="Homeodomain-like"/>
    <property type="match status" value="1"/>
</dbReference>
<organism evidence="8 9">
    <name type="scientific">Tritrichomonas musculus</name>
    <dbReference type="NCBI Taxonomy" id="1915356"/>
    <lineage>
        <taxon>Eukaryota</taxon>
        <taxon>Metamonada</taxon>
        <taxon>Parabasalia</taxon>
        <taxon>Tritrichomonadida</taxon>
        <taxon>Tritrichomonadidae</taxon>
        <taxon>Tritrichomonas</taxon>
    </lineage>
</organism>
<dbReference type="Pfam" id="PF00249">
    <property type="entry name" value="Myb_DNA-binding"/>
    <property type="match status" value="2"/>
</dbReference>
<keyword evidence="9" id="KW-1185">Reference proteome</keyword>
<keyword evidence="1" id="KW-0805">Transcription regulation</keyword>
<keyword evidence="4" id="KW-0539">Nucleus</keyword>
<evidence type="ECO:0000313" key="9">
    <source>
        <dbReference type="Proteomes" id="UP001470230"/>
    </source>
</evidence>
<feature type="compositionally biased region" description="Basic and acidic residues" evidence="5">
    <location>
        <begin position="249"/>
        <end position="264"/>
    </location>
</feature>
<dbReference type="PROSITE" id="PS51294">
    <property type="entry name" value="HTH_MYB"/>
    <property type="match status" value="2"/>
</dbReference>
<dbReference type="Gene3D" id="1.10.10.60">
    <property type="entry name" value="Homeodomain-like"/>
    <property type="match status" value="2"/>
</dbReference>
<dbReference type="PROSITE" id="PS50090">
    <property type="entry name" value="MYB_LIKE"/>
    <property type="match status" value="2"/>
</dbReference>
<feature type="compositionally biased region" description="Basic and acidic residues" evidence="5">
    <location>
        <begin position="230"/>
        <end position="240"/>
    </location>
</feature>
<dbReference type="CDD" id="cd00167">
    <property type="entry name" value="SANT"/>
    <property type="match status" value="2"/>
</dbReference>
<protein>
    <recommendedName>
        <fullName evidence="10">Myb-like DNA-binding domain containing protein</fullName>
    </recommendedName>
</protein>
<evidence type="ECO:0000256" key="3">
    <source>
        <dbReference type="ARBA" id="ARBA00023163"/>
    </source>
</evidence>
<feature type="region of interest" description="Disordered" evidence="5">
    <location>
        <begin position="1"/>
        <end position="30"/>
    </location>
</feature>
<dbReference type="Proteomes" id="UP001470230">
    <property type="component" value="Unassembled WGS sequence"/>
</dbReference>
<accession>A0ABR2H1N4</accession>
<dbReference type="PANTHER" id="PTHR46621">
    <property type="entry name" value="SNRNA-ACTIVATING PROTEIN COMPLEX SUBUNIT 4"/>
    <property type="match status" value="1"/>
</dbReference>
<dbReference type="SMART" id="SM00717">
    <property type="entry name" value="SANT"/>
    <property type="match status" value="2"/>
</dbReference>
<evidence type="ECO:0000313" key="8">
    <source>
        <dbReference type="EMBL" id="KAK8840119.1"/>
    </source>
</evidence>
<gene>
    <name evidence="8" type="ORF">M9Y10_031057</name>
</gene>
<evidence type="ECO:0000256" key="5">
    <source>
        <dbReference type="SAM" id="MobiDB-lite"/>
    </source>
</evidence>